<dbReference type="RefSeq" id="WP_012645543.1">
    <property type="nucleotide sequence ID" value="NC_011979.1"/>
</dbReference>
<keyword evidence="2" id="KW-1185">Reference proteome</keyword>
<reference evidence="1 2" key="1">
    <citation type="submission" date="2009-01" db="EMBL/GenBank/DDBJ databases">
        <title>Complete sequence of Geobacter sp. FRC-32.</title>
        <authorList>
            <consortium name="US DOE Joint Genome Institute"/>
            <person name="Lucas S."/>
            <person name="Copeland A."/>
            <person name="Lapidus A."/>
            <person name="Glavina del Rio T."/>
            <person name="Dalin E."/>
            <person name="Tice H."/>
            <person name="Bruce D."/>
            <person name="Goodwin L."/>
            <person name="Pitluck S."/>
            <person name="Saunders E."/>
            <person name="Brettin T."/>
            <person name="Detter J.C."/>
            <person name="Han C."/>
            <person name="Larimer F."/>
            <person name="Land M."/>
            <person name="Hauser L."/>
            <person name="Kyrpides N."/>
            <person name="Ovchinnikova G."/>
            <person name="Kostka J."/>
            <person name="Richardson P."/>
        </authorList>
    </citation>
    <scope>NUCLEOTIDE SEQUENCE [LARGE SCALE GENOMIC DNA]</scope>
    <source>
        <strain evidence="2">DSM 22248 / JCM 15807 / FRC-32</strain>
    </source>
</reference>
<dbReference type="STRING" id="316067.Geob_0445"/>
<dbReference type="KEGG" id="geo:Geob_0445"/>
<evidence type="ECO:0000313" key="2">
    <source>
        <dbReference type="Proteomes" id="UP000007721"/>
    </source>
</evidence>
<protein>
    <submittedName>
        <fullName evidence="1">Iron-sulfur cluster-binding oxidoreductase, UPF0153 superfamily, putative</fullName>
    </submittedName>
</protein>
<evidence type="ECO:0000313" key="1">
    <source>
        <dbReference type="EMBL" id="ACM18814.1"/>
    </source>
</evidence>
<dbReference type="Proteomes" id="UP000007721">
    <property type="component" value="Chromosome"/>
</dbReference>
<sequence>MKSLGNYRALLAKVDEMTAGISTAHAAHITCHRGCDSCCRHLSLSLVEGVALAEALSSLPEDKACFLREKAKAATADGPCPLLDNGECALYVHRPIICRTHGLPILVSEGDGQRIDFCPLNFRNVQTLPGDAVVALERLNTILAAVNKFFVTEYHAAGTSGKDRLSIAEALLLEV</sequence>
<accession>B9LZ82</accession>
<dbReference type="InterPro" id="IPR005358">
    <property type="entry name" value="Puta_zinc/iron-chelating_dom"/>
</dbReference>
<organism evidence="1 2">
    <name type="scientific">Geotalea daltonii (strain DSM 22248 / JCM 15807 / FRC-32)</name>
    <name type="common">Geobacter daltonii</name>
    <dbReference type="NCBI Taxonomy" id="316067"/>
    <lineage>
        <taxon>Bacteria</taxon>
        <taxon>Pseudomonadati</taxon>
        <taxon>Thermodesulfobacteriota</taxon>
        <taxon>Desulfuromonadia</taxon>
        <taxon>Geobacterales</taxon>
        <taxon>Geobacteraceae</taxon>
        <taxon>Geotalea</taxon>
    </lineage>
</organism>
<proteinExistence type="predicted"/>
<dbReference type="eggNOG" id="COG0727">
    <property type="taxonomic scope" value="Bacteria"/>
</dbReference>
<dbReference type="OrthoDB" id="9810361at2"/>
<name>B9LZ82_GEODF</name>
<dbReference type="Pfam" id="PF03692">
    <property type="entry name" value="CxxCxxCC"/>
    <property type="match status" value="1"/>
</dbReference>
<gene>
    <name evidence="1" type="ordered locus">Geob_0445</name>
</gene>
<dbReference type="AlphaFoldDB" id="B9LZ82"/>
<dbReference type="HOGENOM" id="CLU_082366_1_0_7"/>
<dbReference type="EMBL" id="CP001390">
    <property type="protein sequence ID" value="ACM18814.1"/>
    <property type="molecule type" value="Genomic_DNA"/>
</dbReference>